<dbReference type="Proteomes" id="UP000003340">
    <property type="component" value="Unassembled WGS sequence"/>
</dbReference>
<comment type="caution">
    <text evidence="7">The sequence shown here is derived from an EMBL/GenBank/DDBJ whole genome shotgun (WGS) entry which is preliminary data.</text>
</comment>
<dbReference type="Gene3D" id="3.40.1190.20">
    <property type="match status" value="1"/>
</dbReference>
<keyword evidence="4 7" id="KW-0418">Kinase</keyword>
<dbReference type="InterPro" id="IPR011611">
    <property type="entry name" value="PfkB_dom"/>
</dbReference>
<evidence type="ECO:0000256" key="5">
    <source>
        <dbReference type="ARBA" id="ARBA00022840"/>
    </source>
</evidence>
<keyword evidence="2" id="KW-0808">Transferase</keyword>
<evidence type="ECO:0000256" key="2">
    <source>
        <dbReference type="ARBA" id="ARBA00022679"/>
    </source>
</evidence>
<dbReference type="PANTHER" id="PTHR43085:SF1">
    <property type="entry name" value="PSEUDOURIDINE KINASE-RELATED"/>
    <property type="match status" value="1"/>
</dbReference>
<dbReference type="InterPro" id="IPR050306">
    <property type="entry name" value="PfkB_Carbo_kinase"/>
</dbReference>
<feature type="domain" description="Carbohydrate kinase PfkB" evidence="6">
    <location>
        <begin position="3"/>
        <end position="309"/>
    </location>
</feature>
<evidence type="ECO:0000256" key="4">
    <source>
        <dbReference type="ARBA" id="ARBA00022777"/>
    </source>
</evidence>
<dbReference type="InterPro" id="IPR029056">
    <property type="entry name" value="Ribokinase-like"/>
</dbReference>
<protein>
    <submittedName>
        <fullName evidence="7">Kinase, PfkB family</fullName>
    </submittedName>
</protein>
<sequence length="319" mass="34530">MYDVVALGEMLIDFTPVGVSANHNPIFERNPGGAPSNMLCMLAKLGCSAGFIGKVGNDPFGHALKQTLDDNGVSSQGMVLSDEYQTTLAFVHLSETGDRSFSFYRNHTADVMLSPEEVNRGMIDDCRIFHFGSVSMTAEPSRSATFAAAEYAREKGKLISYDPNLRLNLWESAALAKEWILKGVAYANILKLSEEELVFLTGCTDFKQGAQELLDRYENLKVVLISLGGDGALALNRECTVSMTAYPVKVADTTAAGDSFMGGFLYKMLHASASPESLSQQELLDCLSFANATGSMTTTRKGSIHALPTMEEILGLMNS</sequence>
<dbReference type="GO" id="GO:0016301">
    <property type="term" value="F:kinase activity"/>
    <property type="evidence" value="ECO:0007669"/>
    <property type="project" value="UniProtKB-KW"/>
</dbReference>
<dbReference type="PANTHER" id="PTHR43085">
    <property type="entry name" value="HEXOKINASE FAMILY MEMBER"/>
    <property type="match status" value="1"/>
</dbReference>
<evidence type="ECO:0000313" key="7">
    <source>
        <dbReference type="EMBL" id="EEG31359.1"/>
    </source>
</evidence>
<organism evidence="7 8">
    <name type="scientific">[Clostridium] methylpentosum DSM 5476</name>
    <dbReference type="NCBI Taxonomy" id="537013"/>
    <lineage>
        <taxon>Bacteria</taxon>
        <taxon>Bacillati</taxon>
        <taxon>Bacillota</taxon>
        <taxon>Clostridia</taxon>
        <taxon>Eubacteriales</taxon>
        <taxon>Oscillospiraceae</taxon>
        <taxon>Oscillospiraceae incertae sedis</taxon>
    </lineage>
</organism>
<evidence type="ECO:0000259" key="6">
    <source>
        <dbReference type="Pfam" id="PF00294"/>
    </source>
</evidence>
<gene>
    <name evidence="7" type="ORF">CLOSTMETH_01018</name>
</gene>
<dbReference type="EMBL" id="ACEC01000037">
    <property type="protein sequence ID" value="EEG31359.1"/>
    <property type="molecule type" value="Genomic_DNA"/>
</dbReference>
<evidence type="ECO:0000313" key="8">
    <source>
        <dbReference type="Proteomes" id="UP000003340"/>
    </source>
</evidence>
<dbReference type="AlphaFoldDB" id="C0EB01"/>
<evidence type="ECO:0000256" key="1">
    <source>
        <dbReference type="ARBA" id="ARBA00010688"/>
    </source>
</evidence>
<keyword evidence="3" id="KW-0547">Nucleotide-binding</keyword>
<keyword evidence="5" id="KW-0067">ATP-binding</keyword>
<reference evidence="7 8" key="1">
    <citation type="submission" date="2009-01" db="EMBL/GenBank/DDBJ databases">
        <authorList>
            <person name="Fulton L."/>
            <person name="Clifton S."/>
            <person name="Fulton B."/>
            <person name="Xu J."/>
            <person name="Minx P."/>
            <person name="Pepin K.H."/>
            <person name="Johnson M."/>
            <person name="Bhonagiri V."/>
            <person name="Nash W.E."/>
            <person name="Mardis E.R."/>
            <person name="Wilson R.K."/>
        </authorList>
    </citation>
    <scope>NUCLEOTIDE SEQUENCE [LARGE SCALE GENOMIC DNA]</scope>
    <source>
        <strain evidence="7 8">DSM 5476</strain>
    </source>
</reference>
<comment type="similarity">
    <text evidence="1">Belongs to the carbohydrate kinase PfkB family.</text>
</comment>
<dbReference type="HOGENOM" id="CLU_027634_6_1_9"/>
<dbReference type="SUPFAM" id="SSF53613">
    <property type="entry name" value="Ribokinase-like"/>
    <property type="match status" value="1"/>
</dbReference>
<evidence type="ECO:0000256" key="3">
    <source>
        <dbReference type="ARBA" id="ARBA00022741"/>
    </source>
</evidence>
<dbReference type="PROSITE" id="PS00584">
    <property type="entry name" value="PFKB_KINASES_2"/>
    <property type="match status" value="1"/>
</dbReference>
<dbReference type="GO" id="GO:0005524">
    <property type="term" value="F:ATP binding"/>
    <property type="evidence" value="ECO:0007669"/>
    <property type="project" value="UniProtKB-KW"/>
</dbReference>
<dbReference type="STRING" id="537013.CLOSTMETH_01018"/>
<name>C0EB01_9FIRM</name>
<accession>C0EB01</accession>
<dbReference type="Pfam" id="PF00294">
    <property type="entry name" value="PfkB"/>
    <property type="match status" value="1"/>
</dbReference>
<dbReference type="InterPro" id="IPR002173">
    <property type="entry name" value="Carboh/pur_kinase_PfkB_CS"/>
</dbReference>
<dbReference type="eggNOG" id="COG0524">
    <property type="taxonomic scope" value="Bacteria"/>
</dbReference>
<keyword evidence="8" id="KW-1185">Reference proteome</keyword>
<reference evidence="7 8" key="2">
    <citation type="submission" date="2009-02" db="EMBL/GenBank/DDBJ databases">
        <title>Draft genome sequence of Clostridium methylpentosum (DSM 5476).</title>
        <authorList>
            <person name="Sudarsanam P."/>
            <person name="Ley R."/>
            <person name="Guruge J."/>
            <person name="Turnbaugh P.J."/>
            <person name="Mahowald M."/>
            <person name="Liep D."/>
            <person name="Gordon J."/>
        </authorList>
    </citation>
    <scope>NUCLEOTIDE SEQUENCE [LARGE SCALE GENOMIC DNA]</scope>
    <source>
        <strain evidence="7 8">DSM 5476</strain>
    </source>
</reference>
<dbReference type="CDD" id="cd01167">
    <property type="entry name" value="bac_FRK"/>
    <property type="match status" value="1"/>
</dbReference>
<proteinExistence type="inferred from homology"/>